<reference evidence="6" key="2">
    <citation type="journal article" date="2023" name="Int. J. Syst. Evol. Microbiol.">
        <title>Streptomyces marispadix sp. nov., isolated from marine beach sediment of the Northern Coast of Portugal.</title>
        <authorList>
            <person name="dos Santos J.D.N."/>
            <person name="Vitorino I.R."/>
            <person name="Kallscheuer N."/>
            <person name="Srivastava A."/>
            <person name="Krautwurst S."/>
            <person name="Marz M."/>
            <person name="Jogler C."/>
            <person name="Lobo Da Cunha A."/>
            <person name="Catita J."/>
            <person name="Goncalves H."/>
            <person name="Gonzalez I."/>
            <person name="Reyes F."/>
            <person name="Lage O.M."/>
        </authorList>
    </citation>
    <scope>NUCLEOTIDE SEQUENCE</scope>
    <source>
        <strain evidence="6">M600PL45_2</strain>
    </source>
</reference>
<dbReference type="Gene3D" id="1.10.10.60">
    <property type="entry name" value="Homeodomain-like"/>
    <property type="match status" value="1"/>
</dbReference>
<evidence type="ECO:0000256" key="4">
    <source>
        <dbReference type="SAM" id="MobiDB-lite"/>
    </source>
</evidence>
<protein>
    <submittedName>
        <fullName evidence="6">Helix-turn-helix domain-containing protein</fullName>
    </submittedName>
</protein>
<evidence type="ECO:0000256" key="3">
    <source>
        <dbReference type="ARBA" id="ARBA00023163"/>
    </source>
</evidence>
<dbReference type="InterPro" id="IPR018060">
    <property type="entry name" value="HTH_AraC"/>
</dbReference>
<dbReference type="PANTHER" id="PTHR46796">
    <property type="entry name" value="HTH-TYPE TRANSCRIPTIONAL ACTIVATOR RHAS-RELATED"/>
    <property type="match status" value="1"/>
</dbReference>
<dbReference type="InterPro" id="IPR009057">
    <property type="entry name" value="Homeodomain-like_sf"/>
</dbReference>
<accession>A0ABS9SYC0</accession>
<feature type="region of interest" description="Disordered" evidence="4">
    <location>
        <begin position="25"/>
        <end position="53"/>
    </location>
</feature>
<evidence type="ECO:0000313" key="7">
    <source>
        <dbReference type="Proteomes" id="UP001166784"/>
    </source>
</evidence>
<evidence type="ECO:0000256" key="2">
    <source>
        <dbReference type="ARBA" id="ARBA00023125"/>
    </source>
</evidence>
<organism evidence="6 7">
    <name type="scientific">Streptomyces marispadix</name>
    <dbReference type="NCBI Taxonomy" id="2922868"/>
    <lineage>
        <taxon>Bacteria</taxon>
        <taxon>Bacillati</taxon>
        <taxon>Actinomycetota</taxon>
        <taxon>Actinomycetes</taxon>
        <taxon>Kitasatosporales</taxon>
        <taxon>Streptomycetaceae</taxon>
        <taxon>Streptomyces</taxon>
    </lineage>
</organism>
<keyword evidence="2" id="KW-0238">DNA-binding</keyword>
<reference evidence="6" key="1">
    <citation type="submission" date="2022-03" db="EMBL/GenBank/DDBJ databases">
        <authorList>
            <person name="Santos J.D.N."/>
            <person name="Kallscheuer N."/>
            <person name="Jogler C."/>
            <person name="Lage O.M."/>
        </authorList>
    </citation>
    <scope>NUCLEOTIDE SEQUENCE</scope>
    <source>
        <strain evidence="6">M600PL45_2</strain>
    </source>
</reference>
<dbReference type="EMBL" id="JAKWJU010000002">
    <property type="protein sequence ID" value="MCH6161276.1"/>
    <property type="molecule type" value="Genomic_DNA"/>
</dbReference>
<dbReference type="SUPFAM" id="SSF46689">
    <property type="entry name" value="Homeodomain-like"/>
    <property type="match status" value="1"/>
</dbReference>
<comment type="caution">
    <text evidence="6">The sequence shown here is derived from an EMBL/GenBank/DDBJ whole genome shotgun (WGS) entry which is preliminary data.</text>
</comment>
<dbReference type="PROSITE" id="PS01124">
    <property type="entry name" value="HTH_ARAC_FAMILY_2"/>
    <property type="match status" value="1"/>
</dbReference>
<sequence>MTVDGRLPLAEVALRTGYSDQAHFNREFRRSAGTAPREHLRPRRSESSDGTLP</sequence>
<keyword evidence="1" id="KW-0805">Transcription regulation</keyword>
<evidence type="ECO:0000256" key="1">
    <source>
        <dbReference type="ARBA" id="ARBA00023015"/>
    </source>
</evidence>
<gene>
    <name evidence="6" type="ORF">MMA15_12970</name>
</gene>
<feature type="compositionally biased region" description="Basic and acidic residues" evidence="4">
    <location>
        <begin position="25"/>
        <end position="47"/>
    </location>
</feature>
<evidence type="ECO:0000313" key="6">
    <source>
        <dbReference type="EMBL" id="MCH6161276.1"/>
    </source>
</evidence>
<name>A0ABS9SYC0_9ACTN</name>
<keyword evidence="7" id="KW-1185">Reference proteome</keyword>
<dbReference type="InterPro" id="IPR050204">
    <property type="entry name" value="AraC_XylS_family_regulators"/>
</dbReference>
<dbReference type="InterPro" id="IPR020449">
    <property type="entry name" value="Tscrpt_reg_AraC-type_HTH"/>
</dbReference>
<dbReference type="Proteomes" id="UP001166784">
    <property type="component" value="Unassembled WGS sequence"/>
</dbReference>
<dbReference type="Pfam" id="PF12833">
    <property type="entry name" value="HTH_18"/>
    <property type="match status" value="1"/>
</dbReference>
<feature type="domain" description="HTH araC/xylS-type" evidence="5">
    <location>
        <begin position="1"/>
        <end position="42"/>
    </location>
</feature>
<dbReference type="PRINTS" id="PR00032">
    <property type="entry name" value="HTHARAC"/>
</dbReference>
<proteinExistence type="predicted"/>
<keyword evidence="3" id="KW-0804">Transcription</keyword>
<evidence type="ECO:0000259" key="5">
    <source>
        <dbReference type="PROSITE" id="PS01124"/>
    </source>
</evidence>